<comment type="function">
    <text evidence="1 7">Assembles around the rod to form the L-ring and probably protects the motor/basal body from shearing forces during rotation.</text>
</comment>
<evidence type="ECO:0000313" key="10">
    <source>
        <dbReference type="Proteomes" id="UP000322084"/>
    </source>
</evidence>
<protein>
    <recommendedName>
        <fullName evidence="7">Flagellar L-ring protein</fullName>
    </recommendedName>
    <alternativeName>
        <fullName evidence="7">Basal body L-ring protein</fullName>
    </alternativeName>
</protein>
<comment type="similarity">
    <text evidence="2 7">Belongs to the FlgH family.</text>
</comment>
<dbReference type="GO" id="GO:0009279">
    <property type="term" value="C:cell outer membrane"/>
    <property type="evidence" value="ECO:0007669"/>
    <property type="project" value="UniProtKB-SubCell"/>
</dbReference>
<evidence type="ECO:0000313" key="11">
    <source>
        <dbReference type="Proteomes" id="UP000325187"/>
    </source>
</evidence>
<evidence type="ECO:0000256" key="7">
    <source>
        <dbReference type="HAMAP-Rule" id="MF_00415"/>
    </source>
</evidence>
<name>A0A5A7MP59_9PROT</name>
<accession>A0A5A7MZH1</accession>
<dbReference type="EMBL" id="BKCL01000001">
    <property type="protein sequence ID" value="GEQ96738.1"/>
    <property type="molecule type" value="Genomic_DNA"/>
</dbReference>
<dbReference type="HAMAP" id="MF_00415">
    <property type="entry name" value="FlgH"/>
    <property type="match status" value="1"/>
</dbReference>
<keyword evidence="5 7" id="KW-0975">Bacterial flagellum</keyword>
<keyword evidence="8" id="KW-0969">Cilium</keyword>
<evidence type="ECO:0000256" key="5">
    <source>
        <dbReference type="ARBA" id="ARBA00023143"/>
    </source>
</evidence>
<dbReference type="GO" id="GO:0071973">
    <property type="term" value="P:bacterial-type flagellum-dependent cell motility"/>
    <property type="evidence" value="ECO:0007669"/>
    <property type="project" value="InterPro"/>
</dbReference>
<accession>A0A5A7MP59</accession>
<dbReference type="GO" id="GO:0003774">
    <property type="term" value="F:cytoskeletal motor activity"/>
    <property type="evidence" value="ECO:0007669"/>
    <property type="project" value="InterPro"/>
</dbReference>
<dbReference type="AlphaFoldDB" id="A0A5A7MP59"/>
<dbReference type="RefSeq" id="WP_149999352.1">
    <property type="nucleotide sequence ID" value="NZ_BKCL01000001.1"/>
</dbReference>
<evidence type="ECO:0000256" key="3">
    <source>
        <dbReference type="ARBA" id="ARBA00022729"/>
    </source>
</evidence>
<dbReference type="PANTHER" id="PTHR34933:SF1">
    <property type="entry name" value="FLAGELLAR L-RING PROTEIN"/>
    <property type="match status" value="1"/>
</dbReference>
<sequence length="252" mass="26944">MNSPLSILRTIGGLVALSTALSACTVGDRLANIGKAPDLAPIENVQAPAKQRSISLPQPAQNTHVGQANSLWRTGAKAFFRDQRAGQIGDILTVAIEINDRAEIENETIRSRNNGETAGLDGFLGFEGKLDKVLPNTVNPAALADFGSTSTSTGSGEVDRSEDISLTIAAIVVDVLPNGNLVIQGRQEVRVNFEVRELLIAGIVRPEDISSGNTINHSQIAEARISYGGRGQLTDVQQPRYGQQLYDILFPF</sequence>
<evidence type="ECO:0000256" key="1">
    <source>
        <dbReference type="ARBA" id="ARBA00002591"/>
    </source>
</evidence>
<dbReference type="Proteomes" id="UP000322084">
    <property type="component" value="Unassembled WGS sequence"/>
</dbReference>
<proteinExistence type="inferred from homology"/>
<evidence type="ECO:0000256" key="6">
    <source>
        <dbReference type="ARBA" id="ARBA00023237"/>
    </source>
</evidence>
<dbReference type="Pfam" id="PF02107">
    <property type="entry name" value="FlgH"/>
    <property type="match status" value="1"/>
</dbReference>
<dbReference type="EMBL" id="BKCM01000010">
    <property type="protein sequence ID" value="GER01461.1"/>
    <property type="molecule type" value="Genomic_DNA"/>
</dbReference>
<evidence type="ECO:0000256" key="2">
    <source>
        <dbReference type="ARBA" id="ARBA00006929"/>
    </source>
</evidence>
<comment type="caution">
    <text evidence="8">The sequence shown here is derived from an EMBL/GenBank/DDBJ whole genome shotgun (WGS) entry which is preliminary data.</text>
</comment>
<dbReference type="GO" id="GO:0009427">
    <property type="term" value="C:bacterial-type flagellum basal body, distal rod, L ring"/>
    <property type="evidence" value="ECO:0007669"/>
    <property type="project" value="InterPro"/>
</dbReference>
<keyword evidence="4 7" id="KW-0472">Membrane</keyword>
<dbReference type="InterPro" id="IPR000527">
    <property type="entry name" value="Flag_Lring"/>
</dbReference>
<reference evidence="10 11" key="1">
    <citation type="submission" date="2019-09" db="EMBL/GenBank/DDBJ databases">
        <title>NBRP : Genome information of microbial organism related human and environment.</title>
        <authorList>
            <person name="Hattori M."/>
            <person name="Oshima K."/>
            <person name="Inaba H."/>
            <person name="Suda W."/>
            <person name="Sakamoto M."/>
            <person name="Iino T."/>
            <person name="Kitahara M."/>
            <person name="Oshida Y."/>
            <person name="Iida T."/>
            <person name="Kudo T."/>
            <person name="Itoh T."/>
            <person name="Ohkuma M."/>
        </authorList>
    </citation>
    <scope>NUCLEOTIDE SEQUENCE [LARGE SCALE GENOMIC DNA]</scope>
    <source>
        <strain evidence="8 10">Hi-2</strain>
        <strain evidence="9 11">Mie-1</strain>
    </source>
</reference>
<evidence type="ECO:0000313" key="8">
    <source>
        <dbReference type="EMBL" id="GEQ96738.1"/>
    </source>
</evidence>
<evidence type="ECO:0000256" key="4">
    <source>
        <dbReference type="ARBA" id="ARBA00023136"/>
    </source>
</evidence>
<keyword evidence="6 7" id="KW-0998">Cell outer membrane</keyword>
<keyword evidence="3" id="KW-0732">Signal</keyword>
<keyword evidence="8" id="KW-0282">Flagellum</keyword>
<dbReference type="NCBIfam" id="NF001305">
    <property type="entry name" value="PRK00249.1-5"/>
    <property type="match status" value="1"/>
</dbReference>
<gene>
    <name evidence="8" type="primary">flgH1</name>
    <name evidence="7" type="synonym">flgH</name>
    <name evidence="8" type="ORF">JCM17844_03750</name>
    <name evidence="9" type="ORF">JCM17845_20840</name>
</gene>
<dbReference type="Proteomes" id="UP000325187">
    <property type="component" value="Unassembled WGS sequence"/>
</dbReference>
<evidence type="ECO:0000313" key="9">
    <source>
        <dbReference type="EMBL" id="GER01461.1"/>
    </source>
</evidence>
<keyword evidence="11" id="KW-1185">Reference proteome</keyword>
<dbReference type="PANTHER" id="PTHR34933">
    <property type="entry name" value="FLAGELLAR L-RING PROTEIN"/>
    <property type="match status" value="1"/>
</dbReference>
<comment type="subunit">
    <text evidence="7">The basal body constitutes a major portion of the flagellar organelle and consists of four rings (L,P,S, and M) mounted on a central rod.</text>
</comment>
<keyword evidence="8" id="KW-0966">Cell projection</keyword>
<organism evidence="8 10">
    <name type="scientific">Iodidimonas gelatinilytica</name>
    <dbReference type="NCBI Taxonomy" id="1236966"/>
    <lineage>
        <taxon>Bacteria</taxon>
        <taxon>Pseudomonadati</taxon>
        <taxon>Pseudomonadota</taxon>
        <taxon>Alphaproteobacteria</taxon>
        <taxon>Iodidimonadales</taxon>
        <taxon>Iodidimonadaceae</taxon>
        <taxon>Iodidimonas</taxon>
    </lineage>
</organism>
<comment type="subcellular location">
    <subcellularLocation>
        <location evidence="7">Cell outer membrane</location>
    </subcellularLocation>
    <subcellularLocation>
        <location evidence="7">Bacterial flagellum basal body</location>
    </subcellularLocation>
</comment>
<dbReference type="PRINTS" id="PR01008">
    <property type="entry name" value="FLGLRINGFLGH"/>
</dbReference>